<reference evidence="4" key="1">
    <citation type="journal article" date="2019" name="Int. J. Syst. Evol. Microbiol.">
        <title>The Global Catalogue of Microorganisms (GCM) 10K type strain sequencing project: providing services to taxonomists for standard genome sequencing and annotation.</title>
        <authorList>
            <consortium name="The Broad Institute Genomics Platform"/>
            <consortium name="The Broad Institute Genome Sequencing Center for Infectious Disease"/>
            <person name="Wu L."/>
            <person name="Ma J."/>
        </authorList>
    </citation>
    <scope>NUCLEOTIDE SEQUENCE [LARGE SCALE GENOMIC DNA]</scope>
    <source>
        <strain evidence="4">ZS-35-S2</strain>
    </source>
</reference>
<name>A0ABW5CFX0_9HYPH</name>
<gene>
    <name evidence="3" type="ORF">ACFSKQ_01620</name>
</gene>
<dbReference type="Pfam" id="PF00497">
    <property type="entry name" value="SBP_bac_3"/>
    <property type="match status" value="1"/>
</dbReference>
<dbReference type="RefSeq" id="WP_245195462.1">
    <property type="nucleotide sequence ID" value="NZ_CP072611.1"/>
</dbReference>
<dbReference type="SUPFAM" id="SSF53850">
    <property type="entry name" value="Periplasmic binding protein-like II"/>
    <property type="match status" value="1"/>
</dbReference>
<evidence type="ECO:0000256" key="1">
    <source>
        <dbReference type="ARBA" id="ARBA00022729"/>
    </source>
</evidence>
<dbReference type="EMBL" id="JBHUIJ010000002">
    <property type="protein sequence ID" value="MFD2236159.1"/>
    <property type="molecule type" value="Genomic_DNA"/>
</dbReference>
<accession>A0ABW5CFX0</accession>
<protein>
    <submittedName>
        <fullName evidence="3">Transporter substrate-binding domain-containing protein</fullName>
    </submittedName>
</protein>
<evidence type="ECO:0000313" key="3">
    <source>
        <dbReference type="EMBL" id="MFD2236159.1"/>
    </source>
</evidence>
<dbReference type="SMART" id="SM00062">
    <property type="entry name" value="PBPb"/>
    <property type="match status" value="1"/>
</dbReference>
<dbReference type="Gene3D" id="3.40.190.10">
    <property type="entry name" value="Periplasmic binding protein-like II"/>
    <property type="match status" value="2"/>
</dbReference>
<dbReference type="PANTHER" id="PTHR35936:SF35">
    <property type="entry name" value="L-CYSTINE-BINDING PROTEIN TCYJ"/>
    <property type="match status" value="1"/>
</dbReference>
<dbReference type="InterPro" id="IPR001638">
    <property type="entry name" value="Solute-binding_3/MltF_N"/>
</dbReference>
<evidence type="ECO:0000259" key="2">
    <source>
        <dbReference type="SMART" id="SM00062"/>
    </source>
</evidence>
<sequence length="255" mass="27572">MATPNFIDQRQAGPRPVLPTASRIRFLTSLDYPPFNFLDARGRLTGFHVELAQLLCDELGLMEVCQIEARPFDELLPALEAGEGDAILAGLAITSDSRRRVAFTESFFRYPARFVTRADAPLGAALQAGLPAARIGVVSGAAHEAMLGAFFPRAERVGFANREEALEALKGGEIAAVFGDGVGLSFWLAGEAADDCCAFSGGPYFSDVFLGEGLAVAVRQDDIALARAFDYALARIVEERRFSELLLRYFPVSAF</sequence>
<feature type="domain" description="Solute-binding protein family 3/N-terminal" evidence="2">
    <location>
        <begin position="23"/>
        <end position="253"/>
    </location>
</feature>
<keyword evidence="1" id="KW-0732">Signal</keyword>
<evidence type="ECO:0000313" key="4">
    <source>
        <dbReference type="Proteomes" id="UP001597371"/>
    </source>
</evidence>
<dbReference type="Proteomes" id="UP001597371">
    <property type="component" value="Unassembled WGS sequence"/>
</dbReference>
<dbReference type="PANTHER" id="PTHR35936">
    <property type="entry name" value="MEMBRANE-BOUND LYTIC MUREIN TRANSGLYCOSYLASE F"/>
    <property type="match status" value="1"/>
</dbReference>
<keyword evidence="4" id="KW-1185">Reference proteome</keyword>
<comment type="caution">
    <text evidence="3">The sequence shown here is derived from an EMBL/GenBank/DDBJ whole genome shotgun (WGS) entry which is preliminary data.</text>
</comment>
<proteinExistence type="predicted"/>
<organism evidence="3 4">
    <name type="scientific">Aureimonas populi</name>
    <dbReference type="NCBI Taxonomy" id="1701758"/>
    <lineage>
        <taxon>Bacteria</taxon>
        <taxon>Pseudomonadati</taxon>
        <taxon>Pseudomonadota</taxon>
        <taxon>Alphaproteobacteria</taxon>
        <taxon>Hyphomicrobiales</taxon>
        <taxon>Aurantimonadaceae</taxon>
        <taxon>Aureimonas</taxon>
    </lineage>
</organism>